<dbReference type="EMBL" id="LT670849">
    <property type="protein sequence ID" value="SHN87468.1"/>
    <property type="molecule type" value="Genomic_DNA"/>
</dbReference>
<dbReference type="AlphaFoldDB" id="A0A1M7UWW7"/>
<evidence type="ECO:0000256" key="1">
    <source>
        <dbReference type="SAM" id="MobiDB-lite"/>
    </source>
</evidence>
<feature type="region of interest" description="Disordered" evidence="1">
    <location>
        <begin position="52"/>
        <end position="76"/>
    </location>
</feature>
<organism evidence="2 3">
    <name type="scientific">Bradyrhizobium erythrophlei</name>
    <dbReference type="NCBI Taxonomy" id="1437360"/>
    <lineage>
        <taxon>Bacteria</taxon>
        <taxon>Pseudomonadati</taxon>
        <taxon>Pseudomonadota</taxon>
        <taxon>Alphaproteobacteria</taxon>
        <taxon>Hyphomicrobiales</taxon>
        <taxon>Nitrobacteraceae</taxon>
        <taxon>Bradyrhizobium</taxon>
    </lineage>
</organism>
<evidence type="ECO:0000313" key="2">
    <source>
        <dbReference type="EMBL" id="SHN87468.1"/>
    </source>
</evidence>
<accession>A0A1M7UWW7</accession>
<name>A0A1M7UWW7_9BRAD</name>
<keyword evidence="3" id="KW-1185">Reference proteome</keyword>
<gene>
    <name evidence="2" type="ORF">SAMN05444170_7192</name>
</gene>
<reference evidence="3" key="1">
    <citation type="submission" date="2016-11" db="EMBL/GenBank/DDBJ databases">
        <authorList>
            <person name="Varghese N."/>
            <person name="Submissions S."/>
        </authorList>
    </citation>
    <scope>NUCLEOTIDE SEQUENCE [LARGE SCALE GENOMIC DNA]</scope>
    <source>
        <strain evidence="3">GAS401</strain>
    </source>
</reference>
<proteinExistence type="predicted"/>
<dbReference type="Proteomes" id="UP000184096">
    <property type="component" value="Chromosome I"/>
</dbReference>
<protein>
    <submittedName>
        <fullName evidence="2">Uncharacterized protein</fullName>
    </submittedName>
</protein>
<evidence type="ECO:0000313" key="3">
    <source>
        <dbReference type="Proteomes" id="UP000184096"/>
    </source>
</evidence>
<sequence length="76" mass="8211">MGNGGTADLGHVTIPSVDTSKNCGVMAEQRRPDGCNENESVPQQFVHLVGCRDPNSRRAPYPMTQSVRPRPAPPKP</sequence>